<dbReference type="Proteomes" id="UP000008311">
    <property type="component" value="Unassembled WGS sequence"/>
</dbReference>
<organism evidence="1 2">
    <name type="scientific">Ricinus communis</name>
    <name type="common">Castor bean</name>
    <dbReference type="NCBI Taxonomy" id="3988"/>
    <lineage>
        <taxon>Eukaryota</taxon>
        <taxon>Viridiplantae</taxon>
        <taxon>Streptophyta</taxon>
        <taxon>Embryophyta</taxon>
        <taxon>Tracheophyta</taxon>
        <taxon>Spermatophyta</taxon>
        <taxon>Magnoliopsida</taxon>
        <taxon>eudicotyledons</taxon>
        <taxon>Gunneridae</taxon>
        <taxon>Pentapetalae</taxon>
        <taxon>rosids</taxon>
        <taxon>fabids</taxon>
        <taxon>Malpighiales</taxon>
        <taxon>Euphorbiaceae</taxon>
        <taxon>Acalyphoideae</taxon>
        <taxon>Acalypheae</taxon>
        <taxon>Ricinus</taxon>
    </lineage>
</organism>
<proteinExistence type="predicted"/>
<dbReference type="EMBL" id="EQ973802">
    <property type="protein sequence ID" value="EEF46129.1"/>
    <property type="molecule type" value="Genomic_DNA"/>
</dbReference>
<dbReference type="InParanoid" id="B9RQV8"/>
<reference evidence="2" key="1">
    <citation type="journal article" date="2010" name="Nat. Biotechnol.">
        <title>Draft genome sequence of the oilseed species Ricinus communis.</title>
        <authorList>
            <person name="Chan A.P."/>
            <person name="Crabtree J."/>
            <person name="Zhao Q."/>
            <person name="Lorenzi H."/>
            <person name="Orvis J."/>
            <person name="Puiu D."/>
            <person name="Melake-Berhan A."/>
            <person name="Jones K.M."/>
            <person name="Redman J."/>
            <person name="Chen G."/>
            <person name="Cahoon E.B."/>
            <person name="Gedil M."/>
            <person name="Stanke M."/>
            <person name="Haas B.J."/>
            <person name="Wortman J.R."/>
            <person name="Fraser-Liggett C.M."/>
            <person name="Ravel J."/>
            <person name="Rabinowicz P.D."/>
        </authorList>
    </citation>
    <scope>NUCLEOTIDE SEQUENCE [LARGE SCALE GENOMIC DNA]</scope>
    <source>
        <strain evidence="2">cv. Hale</strain>
    </source>
</reference>
<dbReference type="AlphaFoldDB" id="B9RQV8"/>
<protein>
    <submittedName>
        <fullName evidence="1">Uncharacterized protein</fullName>
    </submittedName>
</protein>
<accession>B9RQV8</accession>
<sequence>MDSQVAAAIRIRIGEFNKNMCYFNLINVTGAAGYDGAGGGVSGWLFDLGPASPVPRTTTERLLM</sequence>
<evidence type="ECO:0000313" key="1">
    <source>
        <dbReference type="EMBL" id="EEF46129.1"/>
    </source>
</evidence>
<name>B9RQV8_RICCO</name>
<evidence type="ECO:0000313" key="2">
    <source>
        <dbReference type="Proteomes" id="UP000008311"/>
    </source>
</evidence>
<keyword evidence="2" id="KW-1185">Reference proteome</keyword>
<gene>
    <name evidence="1" type="ORF">RCOM_0707110</name>
</gene>